<dbReference type="GO" id="GO:0005524">
    <property type="term" value="F:ATP binding"/>
    <property type="evidence" value="ECO:0007669"/>
    <property type="project" value="InterPro"/>
</dbReference>
<dbReference type="InterPro" id="IPR002110">
    <property type="entry name" value="Ankyrin_rpt"/>
</dbReference>
<reference evidence="4" key="1">
    <citation type="submission" date="2022-08" db="EMBL/GenBank/DDBJ databases">
        <title>Genome sequencing of akame (Lates japonicus).</title>
        <authorList>
            <person name="Hashiguchi Y."/>
            <person name="Takahashi H."/>
        </authorList>
    </citation>
    <scope>NUCLEOTIDE SEQUENCE</scope>
    <source>
        <strain evidence="4">Kochi</strain>
    </source>
</reference>
<dbReference type="InterPro" id="IPR000719">
    <property type="entry name" value="Prot_kinase_dom"/>
</dbReference>
<keyword evidence="4" id="KW-0808">Transferase</keyword>
<gene>
    <name evidence="4" type="ORF">AKAME5_000150800</name>
</gene>
<dbReference type="SUPFAM" id="SSF48403">
    <property type="entry name" value="Ankyrin repeat"/>
    <property type="match status" value="1"/>
</dbReference>
<proteinExistence type="predicted"/>
<dbReference type="SUPFAM" id="SSF56112">
    <property type="entry name" value="Protein kinase-like (PK-like)"/>
    <property type="match status" value="1"/>
</dbReference>
<keyword evidence="5" id="KW-1185">Reference proteome</keyword>
<dbReference type="GO" id="GO:0051306">
    <property type="term" value="P:mitotic sister chromatid separation"/>
    <property type="evidence" value="ECO:0007669"/>
    <property type="project" value="InterPro"/>
</dbReference>
<evidence type="ECO:0000259" key="3">
    <source>
        <dbReference type="PROSITE" id="PS50011"/>
    </source>
</evidence>
<keyword evidence="1" id="KW-0040">ANK repeat</keyword>
<sequence>MTALPFPCPVHICVVTTGGVHAQLHKYTLERNITKLEKLLKKGVDVDCVNHLGQTPLFCAALLGQEKVTELLLQYGADPNHRCEDWSTPVHAGVFSCNTSVVSSLLDAGGDLRLHDGKGRTPFDWLRVAKQEDSARMQDFLEICTSSMQQLCQSPATKKLYSSLSHISTSMLLHPLSLLDRIKSCGNYLQFDKKTNNKSPCTTTHCLGFGKVCVNKPCQALALPASIPMIRESDLTKADDGSLLSFTCGSFTTMTNYNWRGSTVTVKTMRDSHTAYLDLLLIEQNYCSQLFHPQLLQLLAVSLTDDLQWTSLVFEQVTVGTLHNLLHKRRAEFPVLQDRWLLSVMLQVCEGLQYLHRGGLVMRALSSHSVVLTKFQVAKLTGLGFMIPSSENTCLKTPKHIVLPPSLHRWAAPEVIKQQPCTKEADIYSLCALIQELYTDNEPWGTVNLEGKVMDASQALAAKSSIPQPYYDVVLKGLQQHPQDRTCSLQSLHYTLQQDIKRLSLRKAEWPVSIKGLTVLERQTHLTDIWTTGCTVEKARQGRERDDAQENQELYTSGEFDPGSVEKNQRDRQTGR</sequence>
<feature type="repeat" description="ANK" evidence="1">
    <location>
        <begin position="52"/>
        <end position="84"/>
    </location>
</feature>
<feature type="region of interest" description="Disordered" evidence="2">
    <location>
        <begin position="537"/>
        <end position="576"/>
    </location>
</feature>
<dbReference type="InterPro" id="IPR001245">
    <property type="entry name" value="Ser-Thr/Tyr_kinase_cat_dom"/>
</dbReference>
<feature type="domain" description="Protein kinase" evidence="3">
    <location>
        <begin position="240"/>
        <end position="496"/>
    </location>
</feature>
<dbReference type="Pfam" id="PF07714">
    <property type="entry name" value="PK_Tyr_Ser-Thr"/>
    <property type="match status" value="1"/>
</dbReference>
<dbReference type="PANTHER" id="PTHR23060:SF3">
    <property type="entry name" value="TESTIS EXPRESSED 14, INTERCELLULAR BRIDGE FORMING FACTOR"/>
    <property type="match status" value="1"/>
</dbReference>
<protein>
    <submittedName>
        <fullName evidence="4">Inactive serine/threonine-protein kinase TEX14 isoform X1</fullName>
    </submittedName>
</protein>
<evidence type="ECO:0000313" key="5">
    <source>
        <dbReference type="Proteomes" id="UP001279410"/>
    </source>
</evidence>
<dbReference type="InterPro" id="IPR036770">
    <property type="entry name" value="Ankyrin_rpt-contain_sf"/>
</dbReference>
<dbReference type="Gene3D" id="1.10.510.10">
    <property type="entry name" value="Transferase(Phosphotransferase) domain 1"/>
    <property type="match status" value="1"/>
</dbReference>
<dbReference type="EMBL" id="BRZM01000003">
    <property type="protein sequence ID" value="GLD47306.1"/>
    <property type="molecule type" value="Genomic_DNA"/>
</dbReference>
<dbReference type="SMART" id="SM00248">
    <property type="entry name" value="ANK"/>
    <property type="match status" value="3"/>
</dbReference>
<accession>A0AAD3M530</accession>
<feature type="compositionally biased region" description="Basic and acidic residues" evidence="2">
    <location>
        <begin position="567"/>
        <end position="576"/>
    </location>
</feature>
<dbReference type="GO" id="GO:0000776">
    <property type="term" value="C:kinetochore"/>
    <property type="evidence" value="ECO:0007669"/>
    <property type="project" value="TreeGrafter"/>
</dbReference>
<dbReference type="InterPro" id="IPR011009">
    <property type="entry name" value="Kinase-like_dom_sf"/>
</dbReference>
<dbReference type="Pfam" id="PF12796">
    <property type="entry name" value="Ank_2"/>
    <property type="match status" value="1"/>
</dbReference>
<dbReference type="AlphaFoldDB" id="A0AAD3M530"/>
<evidence type="ECO:0000256" key="2">
    <source>
        <dbReference type="SAM" id="MobiDB-lite"/>
    </source>
</evidence>
<organism evidence="4 5">
    <name type="scientific">Lates japonicus</name>
    <name type="common">Japanese lates</name>
    <dbReference type="NCBI Taxonomy" id="270547"/>
    <lineage>
        <taxon>Eukaryota</taxon>
        <taxon>Metazoa</taxon>
        <taxon>Chordata</taxon>
        <taxon>Craniata</taxon>
        <taxon>Vertebrata</taxon>
        <taxon>Euteleostomi</taxon>
        <taxon>Actinopterygii</taxon>
        <taxon>Neopterygii</taxon>
        <taxon>Teleostei</taxon>
        <taxon>Neoteleostei</taxon>
        <taxon>Acanthomorphata</taxon>
        <taxon>Carangaria</taxon>
        <taxon>Carangaria incertae sedis</taxon>
        <taxon>Centropomidae</taxon>
        <taxon>Lates</taxon>
    </lineage>
</organism>
<dbReference type="Proteomes" id="UP001279410">
    <property type="component" value="Unassembled WGS sequence"/>
</dbReference>
<dbReference type="Gene3D" id="1.25.40.20">
    <property type="entry name" value="Ankyrin repeat-containing domain"/>
    <property type="match status" value="1"/>
</dbReference>
<dbReference type="PROSITE" id="PS50297">
    <property type="entry name" value="ANK_REP_REGION"/>
    <property type="match status" value="1"/>
</dbReference>
<dbReference type="GO" id="GO:0045171">
    <property type="term" value="C:intercellular bridge"/>
    <property type="evidence" value="ECO:0007669"/>
    <property type="project" value="TreeGrafter"/>
</dbReference>
<dbReference type="InterPro" id="IPR039339">
    <property type="entry name" value="Tex14"/>
</dbReference>
<dbReference type="GO" id="GO:0007094">
    <property type="term" value="P:mitotic spindle assembly checkpoint signaling"/>
    <property type="evidence" value="ECO:0007669"/>
    <property type="project" value="InterPro"/>
</dbReference>
<evidence type="ECO:0000256" key="1">
    <source>
        <dbReference type="PROSITE-ProRule" id="PRU00023"/>
    </source>
</evidence>
<dbReference type="PROSITE" id="PS50011">
    <property type="entry name" value="PROTEIN_KINASE_DOM"/>
    <property type="match status" value="1"/>
</dbReference>
<dbReference type="GO" id="GO:0030496">
    <property type="term" value="C:midbody"/>
    <property type="evidence" value="ECO:0007669"/>
    <property type="project" value="TreeGrafter"/>
</dbReference>
<dbReference type="Gene3D" id="3.30.200.20">
    <property type="entry name" value="Phosphorylase Kinase, domain 1"/>
    <property type="match status" value="1"/>
</dbReference>
<dbReference type="GO" id="GO:0007140">
    <property type="term" value="P:male meiotic nuclear division"/>
    <property type="evidence" value="ECO:0007669"/>
    <property type="project" value="InterPro"/>
</dbReference>
<dbReference type="GO" id="GO:0004672">
    <property type="term" value="F:protein kinase activity"/>
    <property type="evidence" value="ECO:0007669"/>
    <property type="project" value="InterPro"/>
</dbReference>
<dbReference type="PROSITE" id="PS50088">
    <property type="entry name" value="ANK_REPEAT"/>
    <property type="match status" value="1"/>
</dbReference>
<evidence type="ECO:0000313" key="4">
    <source>
        <dbReference type="EMBL" id="GLD47306.1"/>
    </source>
</evidence>
<dbReference type="GO" id="GO:0043063">
    <property type="term" value="P:intercellular bridge organization"/>
    <property type="evidence" value="ECO:0007669"/>
    <property type="project" value="InterPro"/>
</dbReference>
<comment type="caution">
    <text evidence="4">The sequence shown here is derived from an EMBL/GenBank/DDBJ whole genome shotgun (WGS) entry which is preliminary data.</text>
</comment>
<keyword evidence="4" id="KW-0418">Kinase</keyword>
<name>A0AAD3M530_LATJO</name>
<feature type="compositionally biased region" description="Basic and acidic residues" evidence="2">
    <location>
        <begin position="537"/>
        <end position="548"/>
    </location>
</feature>
<dbReference type="PANTHER" id="PTHR23060">
    <property type="entry name" value="TESTIS EXPRESSED GENE 14"/>
    <property type="match status" value="1"/>
</dbReference>
<dbReference type="GO" id="GO:0008608">
    <property type="term" value="P:attachment of spindle microtubules to kinetochore"/>
    <property type="evidence" value="ECO:0007669"/>
    <property type="project" value="InterPro"/>
</dbReference>